<keyword evidence="7" id="KW-0482">Metalloprotease</keyword>
<dbReference type="InterPro" id="IPR011055">
    <property type="entry name" value="Dup_hybrid_motif"/>
</dbReference>
<dbReference type="Gene3D" id="3.10.450.350">
    <property type="match status" value="1"/>
</dbReference>
<dbReference type="Proteomes" id="UP000071859">
    <property type="component" value="Unassembled WGS sequence"/>
</dbReference>
<gene>
    <name evidence="11" type="ORF">AWB78_05125</name>
</gene>
<evidence type="ECO:0000256" key="7">
    <source>
        <dbReference type="ARBA" id="ARBA00023049"/>
    </source>
</evidence>
<feature type="compositionally biased region" description="Pro residues" evidence="8">
    <location>
        <begin position="64"/>
        <end position="73"/>
    </location>
</feature>
<evidence type="ECO:0000256" key="2">
    <source>
        <dbReference type="ARBA" id="ARBA00004196"/>
    </source>
</evidence>
<dbReference type="GO" id="GO:0004222">
    <property type="term" value="F:metalloendopeptidase activity"/>
    <property type="evidence" value="ECO:0007669"/>
    <property type="project" value="TreeGrafter"/>
</dbReference>
<comment type="subcellular location">
    <subcellularLocation>
        <location evidence="2">Cell envelope</location>
    </subcellularLocation>
</comment>
<dbReference type="AlphaFoldDB" id="A0A158DFW1"/>
<dbReference type="RefSeq" id="WP_082883420.1">
    <property type="nucleotide sequence ID" value="NZ_FCOX02000031.1"/>
</dbReference>
<dbReference type="InterPro" id="IPR050570">
    <property type="entry name" value="Cell_wall_metabolism_enzyme"/>
</dbReference>
<keyword evidence="4" id="KW-0479">Metal-binding</keyword>
<feature type="domain" description="Csd3-like second N-terminal" evidence="10">
    <location>
        <begin position="80"/>
        <end position="193"/>
    </location>
</feature>
<dbReference type="SUPFAM" id="SSF51261">
    <property type="entry name" value="Duplicated hybrid motif"/>
    <property type="match status" value="1"/>
</dbReference>
<dbReference type="EMBL" id="FCOX02000031">
    <property type="protein sequence ID" value="SAK93435.1"/>
    <property type="molecule type" value="Genomic_DNA"/>
</dbReference>
<evidence type="ECO:0000256" key="6">
    <source>
        <dbReference type="ARBA" id="ARBA00022833"/>
    </source>
</evidence>
<evidence type="ECO:0000256" key="4">
    <source>
        <dbReference type="ARBA" id="ARBA00022723"/>
    </source>
</evidence>
<sequence>MPFSPITASPGKAGRLFFACAIGSVCTVVICNALQRPHSSSAVKDDAPAVSFRQTAVPSAAPASAPPAAPPEPARMTESATVDGTFSDAAQSLGLDSSTIATLTQAFAAKVDLRRDLRKGDTLSVIYDRPQGGATPHDEPLAARLTTGSSSHDVFLYRDAEGEARYYSKDGDSTKPAFTRYPVEFTRVSSDFSLRRLDPVTHRWQSHDGVDLAAPIGTPVRATAQGTVTFIGRQTGYGKVVMLENPPPYSTVYAHLSRFAKGLRNGATVARGQVIGYVGRTGWATGPHLHYEVHVDDVAMDPLTVDLPGDDRLRGEERQRFAKEAESLSAELSG</sequence>
<evidence type="ECO:0000313" key="12">
    <source>
        <dbReference type="Proteomes" id="UP000071859"/>
    </source>
</evidence>
<evidence type="ECO:0000313" key="11">
    <source>
        <dbReference type="EMBL" id="SAK93435.1"/>
    </source>
</evidence>
<dbReference type="GO" id="GO:0046872">
    <property type="term" value="F:metal ion binding"/>
    <property type="evidence" value="ECO:0007669"/>
    <property type="project" value="UniProtKB-KW"/>
</dbReference>
<evidence type="ECO:0000256" key="1">
    <source>
        <dbReference type="ARBA" id="ARBA00001947"/>
    </source>
</evidence>
<organism evidence="11 12">
    <name type="scientific">Caballeronia calidae</name>
    <dbReference type="NCBI Taxonomy" id="1777139"/>
    <lineage>
        <taxon>Bacteria</taxon>
        <taxon>Pseudomonadati</taxon>
        <taxon>Pseudomonadota</taxon>
        <taxon>Betaproteobacteria</taxon>
        <taxon>Burkholderiales</taxon>
        <taxon>Burkholderiaceae</taxon>
        <taxon>Caballeronia</taxon>
    </lineage>
</organism>
<evidence type="ECO:0000259" key="9">
    <source>
        <dbReference type="Pfam" id="PF01551"/>
    </source>
</evidence>
<accession>A0A158DFW1</accession>
<evidence type="ECO:0000256" key="5">
    <source>
        <dbReference type="ARBA" id="ARBA00022801"/>
    </source>
</evidence>
<comment type="cofactor">
    <cofactor evidence="1">
        <name>Zn(2+)</name>
        <dbReference type="ChEBI" id="CHEBI:29105"/>
    </cofactor>
</comment>
<dbReference type="Gene3D" id="2.70.70.10">
    <property type="entry name" value="Glucose Permease (Domain IIA)"/>
    <property type="match status" value="1"/>
</dbReference>
<keyword evidence="3" id="KW-0645">Protease</keyword>
<comment type="caution">
    <text evidence="11">The sequence shown here is derived from an EMBL/GenBank/DDBJ whole genome shotgun (WGS) entry which is preliminary data.</text>
</comment>
<dbReference type="InterPro" id="IPR016047">
    <property type="entry name" value="M23ase_b-sheet_dom"/>
</dbReference>
<feature type="region of interest" description="Disordered" evidence="8">
    <location>
        <begin position="53"/>
        <end position="79"/>
    </location>
</feature>
<proteinExistence type="predicted"/>
<protein>
    <submittedName>
        <fullName evidence="11">Peptidase M23B</fullName>
    </submittedName>
</protein>
<reference evidence="11" key="1">
    <citation type="submission" date="2016-01" db="EMBL/GenBank/DDBJ databases">
        <authorList>
            <person name="Peeters C."/>
        </authorList>
    </citation>
    <scope>NUCLEOTIDE SEQUENCE</scope>
    <source>
        <strain evidence="11">LMG 29321</strain>
    </source>
</reference>
<dbReference type="Pfam" id="PF01551">
    <property type="entry name" value="Peptidase_M23"/>
    <property type="match status" value="1"/>
</dbReference>
<keyword evidence="6" id="KW-0862">Zinc</keyword>
<evidence type="ECO:0000259" key="10">
    <source>
        <dbReference type="Pfam" id="PF19425"/>
    </source>
</evidence>
<dbReference type="PANTHER" id="PTHR21666">
    <property type="entry name" value="PEPTIDASE-RELATED"/>
    <property type="match status" value="1"/>
</dbReference>
<name>A0A158DFW1_9BURK</name>
<dbReference type="GO" id="GO:0006508">
    <property type="term" value="P:proteolysis"/>
    <property type="evidence" value="ECO:0007669"/>
    <property type="project" value="UniProtKB-KW"/>
</dbReference>
<feature type="domain" description="M23ase beta-sheet core" evidence="9">
    <location>
        <begin position="206"/>
        <end position="302"/>
    </location>
</feature>
<dbReference type="Pfam" id="PF19425">
    <property type="entry name" value="Csd3_N2"/>
    <property type="match status" value="1"/>
</dbReference>
<dbReference type="PANTHER" id="PTHR21666:SF288">
    <property type="entry name" value="CELL DIVISION PROTEIN YTFB"/>
    <property type="match status" value="1"/>
</dbReference>
<keyword evidence="12" id="KW-1185">Reference proteome</keyword>
<dbReference type="CDD" id="cd12797">
    <property type="entry name" value="M23_peptidase"/>
    <property type="match status" value="1"/>
</dbReference>
<dbReference type="InterPro" id="IPR045834">
    <property type="entry name" value="Csd3_N2"/>
</dbReference>
<dbReference type="GO" id="GO:0030313">
    <property type="term" value="C:cell envelope"/>
    <property type="evidence" value="ECO:0007669"/>
    <property type="project" value="UniProtKB-SubCell"/>
</dbReference>
<evidence type="ECO:0000256" key="3">
    <source>
        <dbReference type="ARBA" id="ARBA00022670"/>
    </source>
</evidence>
<keyword evidence="5" id="KW-0378">Hydrolase</keyword>
<evidence type="ECO:0000256" key="8">
    <source>
        <dbReference type="SAM" id="MobiDB-lite"/>
    </source>
</evidence>